<accession>A0ABU8Q4Q4</accession>
<dbReference type="EMBL" id="JBBGZA010000001">
    <property type="protein sequence ID" value="MEJ5094723.1"/>
    <property type="molecule type" value="Genomic_DNA"/>
</dbReference>
<proteinExistence type="predicted"/>
<keyword evidence="2" id="KW-1185">Reference proteome</keyword>
<protein>
    <submittedName>
        <fullName evidence="1">Uncharacterized protein</fullName>
    </submittedName>
</protein>
<dbReference type="RefSeq" id="WP_132883550.1">
    <property type="nucleotide sequence ID" value="NZ_JBBGZA010000001.1"/>
</dbReference>
<reference evidence="1 2" key="1">
    <citation type="submission" date="2023-12" db="EMBL/GenBank/DDBJ databases">
        <title>Gut-associated functions are favored during microbiome assembly across C. elegans life.</title>
        <authorList>
            <person name="Zimmermann J."/>
        </authorList>
    </citation>
    <scope>NUCLEOTIDE SEQUENCE [LARGE SCALE GENOMIC DNA]</scope>
    <source>
        <strain evidence="1 2">JUb134</strain>
    </source>
</reference>
<name>A0ABU8Q4Q4_9SPHN</name>
<dbReference type="Proteomes" id="UP001380365">
    <property type="component" value="Unassembled WGS sequence"/>
</dbReference>
<comment type="caution">
    <text evidence="1">The sequence shown here is derived from an EMBL/GenBank/DDBJ whole genome shotgun (WGS) entry which is preliminary data.</text>
</comment>
<organism evidence="1 2">
    <name type="scientific">Sphingomonas molluscorum</name>
    <dbReference type="NCBI Taxonomy" id="418184"/>
    <lineage>
        <taxon>Bacteria</taxon>
        <taxon>Pseudomonadati</taxon>
        <taxon>Pseudomonadota</taxon>
        <taxon>Alphaproteobacteria</taxon>
        <taxon>Sphingomonadales</taxon>
        <taxon>Sphingomonadaceae</taxon>
        <taxon>Sphingomonas</taxon>
    </lineage>
</organism>
<evidence type="ECO:0000313" key="1">
    <source>
        <dbReference type="EMBL" id="MEJ5094723.1"/>
    </source>
</evidence>
<evidence type="ECO:0000313" key="2">
    <source>
        <dbReference type="Proteomes" id="UP001380365"/>
    </source>
</evidence>
<sequence>MIFCDEMWNSVDVYGSPAEIERFKATCFDPVPVYRQNCQDSELDEEAIVMVGLVGSRIDTWNFRQRATKSAGHYRFAFDTLMWFPTREFERIAEAFPSLAFDCDCIADNDRSMGFGWYNPPEGGDPFRDDYDVPPNYWNASPNKRDPMAELRYQALVAELKQKFCIR</sequence>
<gene>
    <name evidence="1" type="ORF">WH159_09245</name>
</gene>